<evidence type="ECO:0000259" key="2">
    <source>
        <dbReference type="Pfam" id="PF03795"/>
    </source>
</evidence>
<protein>
    <submittedName>
        <fullName evidence="3">Uncharacterized protein YciI</fullName>
    </submittedName>
</protein>
<comment type="similarity">
    <text evidence="1">Belongs to the YciI family.</text>
</comment>
<evidence type="ECO:0000313" key="4">
    <source>
        <dbReference type="Proteomes" id="UP001180487"/>
    </source>
</evidence>
<dbReference type="RefSeq" id="WP_310371391.1">
    <property type="nucleotide sequence ID" value="NZ_JAVDXT010000001.1"/>
</dbReference>
<dbReference type="InterPro" id="IPR005545">
    <property type="entry name" value="YCII"/>
</dbReference>
<feature type="domain" description="YCII-related" evidence="2">
    <location>
        <begin position="1"/>
        <end position="76"/>
    </location>
</feature>
<dbReference type="Proteomes" id="UP001180487">
    <property type="component" value="Unassembled WGS sequence"/>
</dbReference>
<keyword evidence="4" id="KW-1185">Reference proteome</keyword>
<accession>A0ABU2C557</accession>
<dbReference type="InterPro" id="IPR011008">
    <property type="entry name" value="Dimeric_a/b-barrel"/>
</dbReference>
<reference evidence="3 4" key="1">
    <citation type="submission" date="2023-07" db="EMBL/GenBank/DDBJ databases">
        <title>Sorghum-associated microbial communities from plants grown in Nebraska, USA.</title>
        <authorList>
            <person name="Schachtman D."/>
        </authorList>
    </citation>
    <scope>NUCLEOTIDE SEQUENCE [LARGE SCALE GENOMIC DNA]</scope>
    <source>
        <strain evidence="3 4">BE313</strain>
    </source>
</reference>
<sequence>MLYLVTLTYVRPLAEVQAHLDTHRDWLVTYTRGGQILVAGPLEDRTGGFVLARSNSRDALDRMLALDSFAVHSLVEHQVRGFDAAMRAEAFPSDWAPGAKAIQ</sequence>
<dbReference type="PANTHER" id="PTHR37828">
    <property type="entry name" value="GSR2449 PROTEIN"/>
    <property type="match status" value="1"/>
</dbReference>
<dbReference type="EMBL" id="JAVDXT010000001">
    <property type="protein sequence ID" value="MDR7376452.1"/>
    <property type="molecule type" value="Genomic_DNA"/>
</dbReference>
<dbReference type="Gene3D" id="3.30.70.1060">
    <property type="entry name" value="Dimeric alpha+beta barrel"/>
    <property type="match status" value="1"/>
</dbReference>
<organism evidence="3 4">
    <name type="scientific">Rhodoferax ferrireducens</name>
    <dbReference type="NCBI Taxonomy" id="192843"/>
    <lineage>
        <taxon>Bacteria</taxon>
        <taxon>Pseudomonadati</taxon>
        <taxon>Pseudomonadota</taxon>
        <taxon>Betaproteobacteria</taxon>
        <taxon>Burkholderiales</taxon>
        <taxon>Comamonadaceae</taxon>
        <taxon>Rhodoferax</taxon>
    </lineage>
</organism>
<evidence type="ECO:0000256" key="1">
    <source>
        <dbReference type="ARBA" id="ARBA00007689"/>
    </source>
</evidence>
<evidence type="ECO:0000313" key="3">
    <source>
        <dbReference type="EMBL" id="MDR7376452.1"/>
    </source>
</evidence>
<gene>
    <name evidence="3" type="ORF">J2X19_001110</name>
</gene>
<proteinExistence type="inferred from homology"/>
<dbReference type="PANTHER" id="PTHR37828:SF1">
    <property type="entry name" value="YCII-RELATED DOMAIN-CONTAINING PROTEIN"/>
    <property type="match status" value="1"/>
</dbReference>
<comment type="caution">
    <text evidence="3">The sequence shown here is derived from an EMBL/GenBank/DDBJ whole genome shotgun (WGS) entry which is preliminary data.</text>
</comment>
<dbReference type="Pfam" id="PF03795">
    <property type="entry name" value="YCII"/>
    <property type="match status" value="1"/>
</dbReference>
<name>A0ABU2C557_9BURK</name>
<dbReference type="SUPFAM" id="SSF54909">
    <property type="entry name" value="Dimeric alpha+beta barrel"/>
    <property type="match status" value="1"/>
</dbReference>